<evidence type="ECO:0000256" key="6">
    <source>
        <dbReference type="SAM" id="Coils"/>
    </source>
</evidence>
<dbReference type="SMART" id="SM00338">
    <property type="entry name" value="BRLZ"/>
    <property type="match status" value="1"/>
</dbReference>
<comment type="caution">
    <text evidence="9">The sequence shown here is derived from an EMBL/GenBank/DDBJ whole genome shotgun (WGS) entry which is preliminary data.</text>
</comment>
<feature type="compositionally biased region" description="Basic and acidic residues" evidence="7">
    <location>
        <begin position="107"/>
        <end position="125"/>
    </location>
</feature>
<dbReference type="PROSITE" id="PS00036">
    <property type="entry name" value="BZIP_BASIC"/>
    <property type="match status" value="1"/>
</dbReference>
<keyword evidence="4" id="KW-0804">Transcription</keyword>
<dbReference type="InterPro" id="IPR046347">
    <property type="entry name" value="bZIP_sf"/>
</dbReference>
<proteinExistence type="predicted"/>
<evidence type="ECO:0000256" key="2">
    <source>
        <dbReference type="ARBA" id="ARBA00023015"/>
    </source>
</evidence>
<reference evidence="9 10" key="1">
    <citation type="journal article" date="2024" name="Nat. Commun.">
        <title>Phylogenomics reveals the evolutionary origins of lichenization in chlorophyte algae.</title>
        <authorList>
            <person name="Puginier C."/>
            <person name="Libourel C."/>
            <person name="Otte J."/>
            <person name="Skaloud P."/>
            <person name="Haon M."/>
            <person name="Grisel S."/>
            <person name="Petersen M."/>
            <person name="Berrin J.G."/>
            <person name="Delaux P.M."/>
            <person name="Dal Grande F."/>
            <person name="Keller J."/>
        </authorList>
    </citation>
    <scope>NUCLEOTIDE SEQUENCE [LARGE SCALE GENOMIC DNA]</scope>
    <source>
        <strain evidence="9 10">SAG 216-7</strain>
    </source>
</reference>
<dbReference type="Pfam" id="PF00170">
    <property type="entry name" value="bZIP_1"/>
    <property type="match status" value="1"/>
</dbReference>
<keyword evidence="5" id="KW-0539">Nucleus</keyword>
<gene>
    <name evidence="9" type="ORF">WJX75_005930</name>
</gene>
<keyword evidence="3" id="KW-0238">DNA-binding</keyword>
<feature type="compositionally biased region" description="Basic and acidic residues" evidence="7">
    <location>
        <begin position="165"/>
        <end position="176"/>
    </location>
</feature>
<dbReference type="InterPro" id="IPR045314">
    <property type="entry name" value="bZIP_plant_GBF1"/>
</dbReference>
<comment type="subcellular location">
    <subcellularLocation>
        <location evidence="1">Nucleus</location>
    </subcellularLocation>
</comment>
<sequence length="389" mass="42551">MSDINSLLDMSRYPSVALIDVQPSLAKAENVGNTFNLTETHLPLFAFKEPRGSRTEGVQDSTPPQTVTTGTRDSLEGEKQTKERSPRSTLEGPMRSNSTLASAQHLTEAHGMRGSNDWRREYHDDDLGDEDDEEDYEENLASGAHLGQDSGSGEESNLRRSARNHGTDSRRSNEKRKVGRPIIYCGDPDSPDLTPQERRRIRRRIANRESARRVRAKRQDLLEDMSIKVRELEESNAALMQRAASVEGKHASMLEQMRHSLSVTGSSASMDLDMLKEACGNFSFRLTAVEAGPHQQPQPVLPQTISSGFAGSAFGPAAGLPLDPLPANVPRPVVNSGATLPLMGDMPAPGQAPSPHPARMLSKELSLGQVAALSMDRSLSEFLKEVTCF</sequence>
<keyword evidence="10" id="KW-1185">Reference proteome</keyword>
<evidence type="ECO:0000256" key="5">
    <source>
        <dbReference type="ARBA" id="ARBA00023242"/>
    </source>
</evidence>
<name>A0ABR2YD32_9CHLO</name>
<evidence type="ECO:0000313" key="9">
    <source>
        <dbReference type="EMBL" id="KAK9902786.1"/>
    </source>
</evidence>
<evidence type="ECO:0000259" key="8">
    <source>
        <dbReference type="PROSITE" id="PS50217"/>
    </source>
</evidence>
<dbReference type="InterPro" id="IPR004827">
    <property type="entry name" value="bZIP"/>
</dbReference>
<feature type="compositionally biased region" description="Acidic residues" evidence="7">
    <location>
        <begin position="126"/>
        <end position="138"/>
    </location>
</feature>
<dbReference type="CDD" id="cd14702">
    <property type="entry name" value="bZIP_plant_GBF1"/>
    <property type="match status" value="1"/>
</dbReference>
<feature type="compositionally biased region" description="Polar residues" evidence="7">
    <location>
        <begin position="95"/>
        <end position="105"/>
    </location>
</feature>
<keyword evidence="6" id="KW-0175">Coiled coil</keyword>
<feature type="compositionally biased region" description="Polar residues" evidence="7">
    <location>
        <begin position="56"/>
        <end position="72"/>
    </location>
</feature>
<dbReference type="SUPFAM" id="SSF57959">
    <property type="entry name" value="Leucine zipper domain"/>
    <property type="match status" value="1"/>
</dbReference>
<protein>
    <recommendedName>
        <fullName evidence="8">BZIP domain-containing protein</fullName>
    </recommendedName>
</protein>
<dbReference type="PROSITE" id="PS50217">
    <property type="entry name" value="BZIP"/>
    <property type="match status" value="1"/>
</dbReference>
<feature type="compositionally biased region" description="Basic and acidic residues" evidence="7">
    <location>
        <begin position="73"/>
        <end position="86"/>
    </location>
</feature>
<feature type="domain" description="BZIP" evidence="8">
    <location>
        <begin position="197"/>
        <end position="247"/>
    </location>
</feature>
<feature type="coiled-coil region" evidence="6">
    <location>
        <begin position="222"/>
        <end position="249"/>
    </location>
</feature>
<evidence type="ECO:0000313" key="10">
    <source>
        <dbReference type="Proteomes" id="UP001491310"/>
    </source>
</evidence>
<feature type="region of interest" description="Disordered" evidence="7">
    <location>
        <begin position="51"/>
        <end position="198"/>
    </location>
</feature>
<keyword evidence="2" id="KW-0805">Transcription regulation</keyword>
<evidence type="ECO:0000256" key="3">
    <source>
        <dbReference type="ARBA" id="ARBA00023125"/>
    </source>
</evidence>
<evidence type="ECO:0000256" key="1">
    <source>
        <dbReference type="ARBA" id="ARBA00004123"/>
    </source>
</evidence>
<evidence type="ECO:0000256" key="4">
    <source>
        <dbReference type="ARBA" id="ARBA00023163"/>
    </source>
</evidence>
<evidence type="ECO:0000256" key="7">
    <source>
        <dbReference type="SAM" id="MobiDB-lite"/>
    </source>
</evidence>
<accession>A0ABR2YD32</accession>
<dbReference type="EMBL" id="JALJOT010000015">
    <property type="protein sequence ID" value="KAK9902786.1"/>
    <property type="molecule type" value="Genomic_DNA"/>
</dbReference>
<dbReference type="Proteomes" id="UP001491310">
    <property type="component" value="Unassembled WGS sequence"/>
</dbReference>
<organism evidence="9 10">
    <name type="scientific">Coccomyxa subellipsoidea</name>
    <dbReference type="NCBI Taxonomy" id="248742"/>
    <lineage>
        <taxon>Eukaryota</taxon>
        <taxon>Viridiplantae</taxon>
        <taxon>Chlorophyta</taxon>
        <taxon>core chlorophytes</taxon>
        <taxon>Trebouxiophyceae</taxon>
        <taxon>Trebouxiophyceae incertae sedis</taxon>
        <taxon>Coccomyxaceae</taxon>
        <taxon>Coccomyxa</taxon>
    </lineage>
</organism>
<dbReference type="Gene3D" id="1.20.5.170">
    <property type="match status" value="1"/>
</dbReference>